<dbReference type="InterPro" id="IPR022162">
    <property type="entry name" value="TRPC4AP"/>
</dbReference>
<dbReference type="GO" id="GO:0006511">
    <property type="term" value="P:ubiquitin-dependent protein catabolic process"/>
    <property type="evidence" value="ECO:0007669"/>
    <property type="project" value="InterPro"/>
</dbReference>
<dbReference type="PANTHER" id="PTHR31743">
    <property type="entry name" value="TRANSIENT RECEPTOR POTENTIAL CHANNEL 4-ASSOCIATED PROTEIN TCPC4AP"/>
    <property type="match status" value="1"/>
</dbReference>
<protein>
    <submittedName>
        <fullName evidence="2">Uncharacterized protein</fullName>
    </submittedName>
</protein>
<dbReference type="EMBL" id="HBKN01004073">
    <property type="protein sequence ID" value="CAE2194098.1"/>
    <property type="molecule type" value="Transcribed_RNA"/>
</dbReference>
<dbReference type="GO" id="GO:0019902">
    <property type="term" value="F:phosphatase binding"/>
    <property type="evidence" value="ECO:0007669"/>
    <property type="project" value="TreeGrafter"/>
</dbReference>
<feature type="compositionally biased region" description="Low complexity" evidence="1">
    <location>
        <begin position="577"/>
        <end position="588"/>
    </location>
</feature>
<dbReference type="GO" id="GO:0031464">
    <property type="term" value="C:Cul4A-RING E3 ubiquitin ligase complex"/>
    <property type="evidence" value="ECO:0007669"/>
    <property type="project" value="InterPro"/>
</dbReference>
<organism evidence="2">
    <name type="scientific">Guillardia theta</name>
    <name type="common">Cryptophyte</name>
    <name type="synonym">Cryptomonas phi</name>
    <dbReference type="NCBI Taxonomy" id="55529"/>
    <lineage>
        <taxon>Eukaryota</taxon>
        <taxon>Cryptophyceae</taxon>
        <taxon>Pyrenomonadales</taxon>
        <taxon>Geminigeraceae</taxon>
        <taxon>Guillardia</taxon>
    </lineage>
</organism>
<gene>
    <name evidence="2" type="ORF">GTHE00462_LOCUS3409</name>
</gene>
<name>A0A7S4HC47_GUITH</name>
<evidence type="ECO:0000313" key="2">
    <source>
        <dbReference type="EMBL" id="CAE2194098.1"/>
    </source>
</evidence>
<feature type="region of interest" description="Disordered" evidence="1">
    <location>
        <begin position="497"/>
        <end position="616"/>
    </location>
</feature>
<accession>A0A7S4HC47</accession>
<dbReference type="PANTHER" id="PTHR31743:SF1">
    <property type="entry name" value="SHORT TRANSIENT RECEPTOR POTENTIAL CHANNEL 4-ASSOCIATED PROTEIN"/>
    <property type="match status" value="1"/>
</dbReference>
<evidence type="ECO:0000256" key="1">
    <source>
        <dbReference type="SAM" id="MobiDB-lite"/>
    </source>
</evidence>
<feature type="compositionally biased region" description="Polar residues" evidence="1">
    <location>
        <begin position="534"/>
        <end position="544"/>
    </location>
</feature>
<feature type="compositionally biased region" description="Polar residues" evidence="1">
    <location>
        <begin position="506"/>
        <end position="527"/>
    </location>
</feature>
<dbReference type="AlphaFoldDB" id="A0A7S4HC47"/>
<sequence>MSVFRSSKTNLGACVMVKEEKSFVAPPSPLQDCWPRCRRGHNVCTSLLDRECGGRSLRSFKQFPQSMVTRLDKEYDSIPGLVASLNDAYVAGDVGRLKELLKRAWRNVIAYESESNMQRDNFIVYGGSNVLIRILFLPFDLIGARNSGWRGQVVEHDLWELKKPCIQLLKELCYFTPFLAEELGNSTKLIVQLFTLMKNRSIFEDVITLTEDIIACSREIFNLALVPDFEGLLNSYSKRQLACFCRILALVVFETEDRTNDDCKVVNAADLLTIRREQALSPAIKNSDRNHAVLLGVEAFLPRTISLISANTAPILATWASDVIMRLSSSSHHHELLQLVDVEEDDSWEDTQDESAISDPHANIKALFLLVHRVEILFVLCTLLSGKRKLQVQDKLYSLGIVETLSQAFEWLNWSDTTVSLYQERMHGPGCECNPESALRIQFLRLIHNLCDRENDFTRVKDQMLSAQELESVQEYAKYDQLRQLIFFDNPATWSTDAMGGRGQQPLDSHNPTSNNDLWFSKLSSSPGGAASQGDASNRDSWTSLDLEGNEAQPEASAHFRSSRSRGTKVQTGTCHASSSAADVSSVSLQRGSVQRPLAQPSESSRAARANPCDPDNSNRGLITKVLLVFMNEKPDSTYRFWLASCVEAFLRGSDARAQVFMAKMGLLDHLVDGILNFQISGNLQTNFDLLGELVKYNPEVFLMFSQTVDDAKYKVFMQVVVSNLVDSNVFIRAVVLSLEFFSFRCRELAALGSRYDMESCKLHKFLKHNTLRLLKDLMTVITVEDINQENICCLNTALSLFIFVRLHGRLNDYITAIRNWEITHNKVGFVTSNFLALLKFWLEYYLYRGKDCLSLELSSNIRFSVWRTTVNELLEAMSNKTESSSF</sequence>
<reference evidence="2" key="1">
    <citation type="submission" date="2021-01" db="EMBL/GenBank/DDBJ databases">
        <authorList>
            <person name="Corre E."/>
            <person name="Pelletier E."/>
            <person name="Niang G."/>
            <person name="Scheremetjew M."/>
            <person name="Finn R."/>
            <person name="Kale V."/>
            <person name="Holt S."/>
            <person name="Cochrane G."/>
            <person name="Meng A."/>
            <person name="Brown T."/>
            <person name="Cohen L."/>
        </authorList>
    </citation>
    <scope>NUCLEOTIDE SEQUENCE</scope>
    <source>
        <strain evidence="2">CCMP 2712</strain>
    </source>
</reference>
<dbReference type="Pfam" id="PF12463">
    <property type="entry name" value="DUF3689"/>
    <property type="match status" value="2"/>
</dbReference>
<proteinExistence type="predicted"/>